<comment type="function">
    <text evidence="9 11">Provides the precursors necessary for DNA synthesis. Catalyzes the biosynthesis of deoxyribonucleotides from the corresponding ribonucleotides.</text>
</comment>
<proteinExistence type="inferred from homology"/>
<evidence type="ECO:0000313" key="14">
    <source>
        <dbReference type="EMBL" id="KAI0299675.1"/>
    </source>
</evidence>
<evidence type="ECO:0000313" key="15">
    <source>
        <dbReference type="Proteomes" id="UP001203297"/>
    </source>
</evidence>
<dbReference type="GO" id="GO:0009263">
    <property type="term" value="P:deoxyribonucleotide biosynthetic process"/>
    <property type="evidence" value="ECO:0007669"/>
    <property type="project" value="UniProtKB-KW"/>
</dbReference>
<dbReference type="NCBIfam" id="TIGR02506">
    <property type="entry name" value="NrdE_NrdA"/>
    <property type="match status" value="1"/>
</dbReference>
<feature type="region of interest" description="Disordered" evidence="12">
    <location>
        <begin position="825"/>
        <end position="857"/>
    </location>
</feature>
<evidence type="ECO:0000256" key="9">
    <source>
        <dbReference type="ARBA" id="ARBA00024942"/>
    </source>
</evidence>
<evidence type="ECO:0000256" key="10">
    <source>
        <dbReference type="PROSITE-ProRule" id="PRU00492"/>
    </source>
</evidence>
<dbReference type="SUPFAM" id="SSF51998">
    <property type="entry name" value="PFL-like glycyl radical enzymes"/>
    <property type="match status" value="1"/>
</dbReference>
<evidence type="ECO:0000256" key="7">
    <source>
        <dbReference type="ARBA" id="ARBA00023002"/>
    </source>
</evidence>
<dbReference type="AlphaFoldDB" id="A0AAD4M2Q6"/>
<dbReference type="CDD" id="cd01679">
    <property type="entry name" value="RNR_I"/>
    <property type="match status" value="1"/>
</dbReference>
<dbReference type="InterPro" id="IPR008926">
    <property type="entry name" value="RNR_R1-su_N"/>
</dbReference>
<keyword evidence="7 11" id="KW-0560">Oxidoreductase</keyword>
<dbReference type="Pfam" id="PF03477">
    <property type="entry name" value="ATP-cone"/>
    <property type="match status" value="1"/>
</dbReference>
<accession>A0AAD4M2Q6</accession>
<dbReference type="EC" id="1.17.4.1" evidence="3 11"/>
<evidence type="ECO:0000256" key="4">
    <source>
        <dbReference type="ARBA" id="ARBA00022533"/>
    </source>
</evidence>
<evidence type="ECO:0000256" key="12">
    <source>
        <dbReference type="SAM" id="MobiDB-lite"/>
    </source>
</evidence>
<sequence>MATFVYKRGERKERVQFDKITARINKLCYGLDMNHVNPIEVAQKVIQGVYQGVTTTELDNLAAETAAYLTTKHPDYAILAARIAVSNLHKETKKNFSHVIKDLYNYVNPKTRRSAGMISEETYRVVMDNAETLDSAIIYERDFQYNFFGFKTLERSYLLRINGRVAERPQHLIMRVAVGIHGSDIERVLQTYNLMSERYFTHASPTLFSAGTPNAQMSSCFLVAMKDDSIEGIYDTLKQCAMISKAAGGIGIHIHNIRATGSYIAGTNGYSNGIVPMLRAFDATARYVDQGGNKRPGAFAVYLEPWHADVFEFLDLRKNHGKEEVRARDLFYALWIPDLFMKRVEDNTDWSLFSPDEAPGLHDTYGTEFEELYERYEQEGRARKTIPAQKLWYAILDAQIETGGPFMCYKDHANRKSNQKNLGTIKSSNLCTEIMEYSSPDETAVCNLASIALPSFIRGNRYDFQRLHDVAKVVTFNLNRVIDRNYYPVPEARRSNMRHRPIGLGVQGLADTFMVLRMPFDSPDARLLNQQIFETIYHAAVEGSCEMAQAEGPYETYEGSPTSQGQLQYDLWNVTPTDLWDWTSLKEKVAQHGLRNSLLVSPMPTASTSQILGFNECFEPYTSNIYTRRVLAGEFQVVCPWLLRELVDLKLWNDDMKNRIIANNGSVQAIPEIPADVKAIYKTVWEISQKKVLDLAADRGAFICQSQSLNVHLQAPTVGQLTSMHFYGWKRGLKTGMYYLRTRPAAQAIQFTIDHSLVAQVKQEKEAQLQQQQEAQVITQTAPVARPMSSTPTPPPAYPSVATASEVVANIESVIPADSAATATATADPTAADASPPATGALSASPPTSPSLPLTPSDSLDVLAGLDEVQRRAAEKDPEFAAALLRKKARELEEAKLACSLENKEACVMCSG</sequence>
<keyword evidence="8 11" id="KW-0215">Deoxyribonucleotide synthesis</keyword>
<dbReference type="PANTHER" id="PTHR11573:SF6">
    <property type="entry name" value="RIBONUCLEOSIDE-DIPHOSPHATE REDUCTASE LARGE SUBUNIT"/>
    <property type="match status" value="1"/>
</dbReference>
<keyword evidence="6 10" id="KW-0067">ATP-binding</keyword>
<dbReference type="PROSITE" id="PS51161">
    <property type="entry name" value="ATP_CONE"/>
    <property type="match status" value="1"/>
</dbReference>
<dbReference type="PRINTS" id="PR01183">
    <property type="entry name" value="RIBORDTASEM1"/>
</dbReference>
<evidence type="ECO:0000259" key="13">
    <source>
        <dbReference type="PROSITE" id="PS51161"/>
    </source>
</evidence>
<comment type="subunit">
    <text evidence="2">Heterodimer of a large and a small subunit.</text>
</comment>
<dbReference type="Pfam" id="PF00317">
    <property type="entry name" value="Ribonuc_red_lgN"/>
    <property type="match status" value="1"/>
</dbReference>
<dbReference type="InterPro" id="IPR000788">
    <property type="entry name" value="RNR_lg_C"/>
</dbReference>
<evidence type="ECO:0000256" key="2">
    <source>
        <dbReference type="ARBA" id="ARBA00011771"/>
    </source>
</evidence>
<dbReference type="InterPro" id="IPR039718">
    <property type="entry name" value="Rrm1"/>
</dbReference>
<dbReference type="GO" id="GO:0004748">
    <property type="term" value="F:ribonucleoside-diphosphate reductase activity, thioredoxin disulfide as acceptor"/>
    <property type="evidence" value="ECO:0007669"/>
    <property type="project" value="UniProtKB-EC"/>
</dbReference>
<gene>
    <name evidence="14" type="ORF">B0F90DRAFT_602061</name>
</gene>
<comment type="catalytic activity">
    <reaction evidence="11">
        <text>a 2'-deoxyribonucleoside 5'-diphosphate + [thioredoxin]-disulfide + H2O = a ribonucleoside 5'-diphosphate + [thioredoxin]-dithiol</text>
        <dbReference type="Rhea" id="RHEA:23252"/>
        <dbReference type="Rhea" id="RHEA-COMP:10698"/>
        <dbReference type="Rhea" id="RHEA-COMP:10700"/>
        <dbReference type="ChEBI" id="CHEBI:15377"/>
        <dbReference type="ChEBI" id="CHEBI:29950"/>
        <dbReference type="ChEBI" id="CHEBI:50058"/>
        <dbReference type="ChEBI" id="CHEBI:57930"/>
        <dbReference type="ChEBI" id="CHEBI:73316"/>
        <dbReference type="EC" id="1.17.4.1"/>
    </reaction>
</comment>
<organism evidence="14 15">
    <name type="scientific">Multifurca ochricompacta</name>
    <dbReference type="NCBI Taxonomy" id="376703"/>
    <lineage>
        <taxon>Eukaryota</taxon>
        <taxon>Fungi</taxon>
        <taxon>Dikarya</taxon>
        <taxon>Basidiomycota</taxon>
        <taxon>Agaricomycotina</taxon>
        <taxon>Agaricomycetes</taxon>
        <taxon>Russulales</taxon>
        <taxon>Russulaceae</taxon>
        <taxon>Multifurca</taxon>
    </lineage>
</organism>
<dbReference type="InterPro" id="IPR005144">
    <property type="entry name" value="ATP-cone_dom"/>
</dbReference>
<dbReference type="GO" id="GO:0005524">
    <property type="term" value="F:ATP binding"/>
    <property type="evidence" value="ECO:0007669"/>
    <property type="project" value="UniProtKB-UniRule"/>
</dbReference>
<dbReference type="Pfam" id="PF02867">
    <property type="entry name" value="Ribonuc_red_lgC"/>
    <property type="match status" value="1"/>
</dbReference>
<reference evidence="14" key="1">
    <citation type="journal article" date="2022" name="New Phytol.">
        <title>Evolutionary transition to the ectomycorrhizal habit in the genomes of a hyperdiverse lineage of mushroom-forming fungi.</title>
        <authorList>
            <person name="Looney B."/>
            <person name="Miyauchi S."/>
            <person name="Morin E."/>
            <person name="Drula E."/>
            <person name="Courty P.E."/>
            <person name="Kohler A."/>
            <person name="Kuo A."/>
            <person name="LaButti K."/>
            <person name="Pangilinan J."/>
            <person name="Lipzen A."/>
            <person name="Riley R."/>
            <person name="Andreopoulos W."/>
            <person name="He G."/>
            <person name="Johnson J."/>
            <person name="Nolan M."/>
            <person name="Tritt A."/>
            <person name="Barry K.W."/>
            <person name="Grigoriev I.V."/>
            <person name="Nagy L.G."/>
            <person name="Hibbett D."/>
            <person name="Henrissat B."/>
            <person name="Matheny P.B."/>
            <person name="Labbe J."/>
            <person name="Martin F.M."/>
        </authorList>
    </citation>
    <scope>NUCLEOTIDE SEQUENCE</scope>
    <source>
        <strain evidence="14">BPL690</strain>
    </source>
</reference>
<dbReference type="InterPro" id="IPR013509">
    <property type="entry name" value="RNR_lsu_N"/>
</dbReference>
<evidence type="ECO:0000256" key="6">
    <source>
        <dbReference type="ARBA" id="ARBA00022840"/>
    </source>
</evidence>
<dbReference type="EMBL" id="WTXG01000022">
    <property type="protein sequence ID" value="KAI0299675.1"/>
    <property type="molecule type" value="Genomic_DNA"/>
</dbReference>
<comment type="caution">
    <text evidence="14">The sequence shown here is derived from an EMBL/GenBank/DDBJ whole genome shotgun (WGS) entry which is preliminary data.</text>
</comment>
<dbReference type="FunFam" id="3.20.70.20:FF:000010">
    <property type="entry name" value="Ribonucleoside-diphosphate reductase"/>
    <property type="match status" value="1"/>
</dbReference>
<feature type="domain" description="ATP-cone" evidence="13">
    <location>
        <begin position="3"/>
        <end position="94"/>
    </location>
</feature>
<protein>
    <recommendedName>
        <fullName evidence="3 11">Ribonucleoside-diphosphate reductase</fullName>
        <ecNumber evidence="3 11">1.17.4.1</ecNumber>
    </recommendedName>
</protein>
<keyword evidence="4" id="KW-0021">Allosteric enzyme</keyword>
<evidence type="ECO:0000256" key="8">
    <source>
        <dbReference type="ARBA" id="ARBA00023116"/>
    </source>
</evidence>
<dbReference type="SUPFAM" id="SSF48168">
    <property type="entry name" value="R1 subunit of ribonucleotide reductase, N-terminal domain"/>
    <property type="match status" value="1"/>
</dbReference>
<evidence type="ECO:0000256" key="1">
    <source>
        <dbReference type="ARBA" id="ARBA00010406"/>
    </source>
</evidence>
<dbReference type="PANTHER" id="PTHR11573">
    <property type="entry name" value="RIBONUCLEOSIDE-DIPHOSPHATE REDUCTASE LARGE CHAIN"/>
    <property type="match status" value="1"/>
</dbReference>
<name>A0AAD4M2Q6_9AGAM</name>
<evidence type="ECO:0000256" key="5">
    <source>
        <dbReference type="ARBA" id="ARBA00022741"/>
    </source>
</evidence>
<dbReference type="GO" id="GO:0005971">
    <property type="term" value="C:ribonucleoside-diphosphate reductase complex"/>
    <property type="evidence" value="ECO:0007669"/>
    <property type="project" value="TreeGrafter"/>
</dbReference>
<evidence type="ECO:0000256" key="3">
    <source>
        <dbReference type="ARBA" id="ARBA00012274"/>
    </source>
</evidence>
<dbReference type="Proteomes" id="UP001203297">
    <property type="component" value="Unassembled WGS sequence"/>
</dbReference>
<dbReference type="Gene3D" id="3.20.70.20">
    <property type="match status" value="1"/>
</dbReference>
<keyword evidence="15" id="KW-1185">Reference proteome</keyword>
<keyword evidence="5 10" id="KW-0547">Nucleotide-binding</keyword>
<dbReference type="PROSITE" id="PS00089">
    <property type="entry name" value="RIBORED_LARGE"/>
    <property type="match status" value="1"/>
</dbReference>
<comment type="similarity">
    <text evidence="1 11">Belongs to the ribonucleoside diphosphate reductase large chain family.</text>
</comment>
<dbReference type="InterPro" id="IPR013346">
    <property type="entry name" value="NrdE_NrdA_C"/>
</dbReference>
<evidence type="ECO:0000256" key="11">
    <source>
        <dbReference type="RuleBase" id="RU003410"/>
    </source>
</evidence>